<proteinExistence type="predicted"/>
<comment type="caution">
    <text evidence="2">The sequence shown here is derived from an EMBL/GenBank/DDBJ whole genome shotgun (WGS) entry which is preliminary data.</text>
</comment>
<dbReference type="Proteomes" id="UP000823388">
    <property type="component" value="Chromosome 5K"/>
</dbReference>
<dbReference type="PANTHER" id="PTHR33994:SF39">
    <property type="entry name" value="OS01G0712400 PROTEIN"/>
    <property type="match status" value="1"/>
</dbReference>
<gene>
    <name evidence="2" type="ORF">PVAP13_5KG478100</name>
</gene>
<keyword evidence="3" id="KW-1185">Reference proteome</keyword>
<dbReference type="EMBL" id="CM029045">
    <property type="protein sequence ID" value="KAG2600212.1"/>
    <property type="molecule type" value="Genomic_DNA"/>
</dbReference>
<feature type="transmembrane region" description="Helical" evidence="1">
    <location>
        <begin position="28"/>
        <end position="48"/>
    </location>
</feature>
<keyword evidence="1" id="KW-1133">Transmembrane helix</keyword>
<dbReference type="PANTHER" id="PTHR33994">
    <property type="entry name" value="OS04G0515000 PROTEIN"/>
    <property type="match status" value="1"/>
</dbReference>
<sequence>MADIEEGAREPVDRSRHPWATGAVTARLAFMAVSTLSAFALVVVLLVANDAKEATEFSMELAASEGLGNATAGGTLLSPAFGLKLRAKNARVLQPWCCDNGGVVVVSYSGAALAWGRVPPFCVERRAPTELTLVPWGRGVGLTEDVRQRLASELRVGTLQGTVGMKLFYDARDWSSPPSYWGTSSQLFQFTLDPRSARLISQYDLLEITWSNLIDR</sequence>
<evidence type="ECO:0000256" key="1">
    <source>
        <dbReference type="SAM" id="Phobius"/>
    </source>
</evidence>
<protein>
    <submittedName>
        <fullName evidence="2">Uncharacterized protein</fullName>
    </submittedName>
</protein>
<dbReference type="AlphaFoldDB" id="A0A8T0SL64"/>
<evidence type="ECO:0000313" key="2">
    <source>
        <dbReference type="EMBL" id="KAG2600212.1"/>
    </source>
</evidence>
<organism evidence="2 3">
    <name type="scientific">Panicum virgatum</name>
    <name type="common">Blackwell switchgrass</name>
    <dbReference type="NCBI Taxonomy" id="38727"/>
    <lineage>
        <taxon>Eukaryota</taxon>
        <taxon>Viridiplantae</taxon>
        <taxon>Streptophyta</taxon>
        <taxon>Embryophyta</taxon>
        <taxon>Tracheophyta</taxon>
        <taxon>Spermatophyta</taxon>
        <taxon>Magnoliopsida</taxon>
        <taxon>Liliopsida</taxon>
        <taxon>Poales</taxon>
        <taxon>Poaceae</taxon>
        <taxon>PACMAD clade</taxon>
        <taxon>Panicoideae</taxon>
        <taxon>Panicodae</taxon>
        <taxon>Paniceae</taxon>
        <taxon>Panicinae</taxon>
        <taxon>Panicum</taxon>
        <taxon>Panicum sect. Hiantes</taxon>
    </lineage>
</organism>
<evidence type="ECO:0000313" key="3">
    <source>
        <dbReference type="Proteomes" id="UP000823388"/>
    </source>
</evidence>
<keyword evidence="1" id="KW-0812">Transmembrane</keyword>
<name>A0A8T0SL64_PANVG</name>
<accession>A0A8T0SL64</accession>
<reference evidence="2" key="1">
    <citation type="submission" date="2020-05" db="EMBL/GenBank/DDBJ databases">
        <title>WGS assembly of Panicum virgatum.</title>
        <authorList>
            <person name="Lovell J.T."/>
            <person name="Jenkins J."/>
            <person name="Shu S."/>
            <person name="Juenger T.E."/>
            <person name="Schmutz J."/>
        </authorList>
    </citation>
    <scope>NUCLEOTIDE SEQUENCE</scope>
    <source>
        <strain evidence="2">AP13</strain>
    </source>
</reference>
<keyword evidence="1" id="KW-0472">Membrane</keyword>